<gene>
    <name evidence="8" type="ORF">BU16DRAFT_585855</name>
</gene>
<dbReference type="PANTHER" id="PTHR21011">
    <property type="entry name" value="MITOCHONDRIAL 28S RIBOSOMAL PROTEIN S6"/>
    <property type="match status" value="1"/>
</dbReference>
<evidence type="ECO:0000256" key="1">
    <source>
        <dbReference type="ARBA" id="ARBA00004173"/>
    </source>
</evidence>
<dbReference type="EMBL" id="MU004198">
    <property type="protein sequence ID" value="KAF2489611.1"/>
    <property type="molecule type" value="Genomic_DNA"/>
</dbReference>
<dbReference type="GO" id="GO:0003735">
    <property type="term" value="F:structural constituent of ribosome"/>
    <property type="evidence" value="ECO:0007669"/>
    <property type="project" value="InterPro"/>
</dbReference>
<name>A0A6A6QBU2_9PEZI</name>
<evidence type="ECO:0000256" key="4">
    <source>
        <dbReference type="ARBA" id="ARBA00023128"/>
    </source>
</evidence>
<dbReference type="AlphaFoldDB" id="A0A6A6QBU2"/>
<evidence type="ECO:0000313" key="8">
    <source>
        <dbReference type="EMBL" id="KAF2489611.1"/>
    </source>
</evidence>
<dbReference type="PANTHER" id="PTHR21011:SF1">
    <property type="entry name" value="SMALL RIBOSOMAL SUBUNIT PROTEIN BS6M"/>
    <property type="match status" value="1"/>
</dbReference>
<evidence type="ECO:0000256" key="2">
    <source>
        <dbReference type="ARBA" id="ARBA00009512"/>
    </source>
</evidence>
<dbReference type="Gene3D" id="3.30.70.60">
    <property type="match status" value="1"/>
</dbReference>
<dbReference type="InterPro" id="IPR035980">
    <property type="entry name" value="Ribosomal_bS6_sf"/>
</dbReference>
<dbReference type="InterPro" id="IPR000529">
    <property type="entry name" value="Ribosomal_bS6"/>
</dbReference>
<dbReference type="GO" id="GO:0006412">
    <property type="term" value="P:translation"/>
    <property type="evidence" value="ECO:0007669"/>
    <property type="project" value="InterPro"/>
</dbReference>
<comment type="function">
    <text evidence="7">Component of the mitochondrial ribosome (mitoribosome), a dedicated translation machinery responsible for the synthesis of mitochondrial genome-encoded proteins, including at least some of the essential transmembrane subunits of the mitochondrial respiratory chain. The mitoribosomes are attached to the mitochondrial inner membrane and translation products are cotranslationally integrated into the membrane.</text>
</comment>
<evidence type="ECO:0000256" key="3">
    <source>
        <dbReference type="ARBA" id="ARBA00022980"/>
    </source>
</evidence>
<dbReference type="CDD" id="cd15465">
    <property type="entry name" value="bS6_mito"/>
    <property type="match status" value="1"/>
</dbReference>
<proteinExistence type="inferred from homology"/>
<reference evidence="8" key="1">
    <citation type="journal article" date="2020" name="Stud. Mycol.">
        <title>101 Dothideomycetes genomes: a test case for predicting lifestyles and emergence of pathogens.</title>
        <authorList>
            <person name="Haridas S."/>
            <person name="Albert R."/>
            <person name="Binder M."/>
            <person name="Bloem J."/>
            <person name="Labutti K."/>
            <person name="Salamov A."/>
            <person name="Andreopoulos B."/>
            <person name="Baker S."/>
            <person name="Barry K."/>
            <person name="Bills G."/>
            <person name="Bluhm B."/>
            <person name="Cannon C."/>
            <person name="Castanera R."/>
            <person name="Culley D."/>
            <person name="Daum C."/>
            <person name="Ezra D."/>
            <person name="Gonzalez J."/>
            <person name="Henrissat B."/>
            <person name="Kuo A."/>
            <person name="Liang C."/>
            <person name="Lipzen A."/>
            <person name="Lutzoni F."/>
            <person name="Magnuson J."/>
            <person name="Mondo S."/>
            <person name="Nolan M."/>
            <person name="Ohm R."/>
            <person name="Pangilinan J."/>
            <person name="Park H.-J."/>
            <person name="Ramirez L."/>
            <person name="Alfaro M."/>
            <person name="Sun H."/>
            <person name="Tritt A."/>
            <person name="Yoshinaga Y."/>
            <person name="Zwiers L.-H."/>
            <person name="Turgeon B."/>
            <person name="Goodwin S."/>
            <person name="Spatafora J."/>
            <person name="Crous P."/>
            <person name="Grigoriev I."/>
        </authorList>
    </citation>
    <scope>NUCLEOTIDE SEQUENCE</scope>
    <source>
        <strain evidence="8">CBS 269.34</strain>
    </source>
</reference>
<dbReference type="SUPFAM" id="SSF54995">
    <property type="entry name" value="Ribosomal protein S6"/>
    <property type="match status" value="1"/>
</dbReference>
<keyword evidence="3 8" id="KW-0689">Ribosomal protein</keyword>
<dbReference type="Proteomes" id="UP000799750">
    <property type="component" value="Unassembled WGS sequence"/>
</dbReference>
<dbReference type="OrthoDB" id="10259681at2759"/>
<evidence type="ECO:0000256" key="5">
    <source>
        <dbReference type="ARBA" id="ARBA00023274"/>
    </source>
</evidence>
<evidence type="ECO:0000256" key="7">
    <source>
        <dbReference type="ARBA" id="ARBA00037226"/>
    </source>
</evidence>
<dbReference type="InterPro" id="IPR014717">
    <property type="entry name" value="Transl_elong_EF1B/ribsomal_bS6"/>
</dbReference>
<sequence length="112" mass="12420">MLYELIGIVRPGRVSEVKEIAKTAGSIIINSGGVVRGYSNWGTFLLPAPAKKLQSTHYTGHHFIMRFDSSAKSQHALRRTMGLDPRLIKYSVVKLGSKLEDIKDVPGEAKFH</sequence>
<keyword evidence="4" id="KW-0496">Mitochondrion</keyword>
<evidence type="ECO:0000256" key="6">
    <source>
        <dbReference type="ARBA" id="ARBA00035170"/>
    </source>
</evidence>
<dbReference type="NCBIfam" id="TIGR00166">
    <property type="entry name" value="S6"/>
    <property type="match status" value="1"/>
</dbReference>
<comment type="similarity">
    <text evidence="2">Belongs to the bacterial ribosomal protein bS6 family.</text>
</comment>
<dbReference type="Pfam" id="PF01250">
    <property type="entry name" value="Ribosomal_S6"/>
    <property type="match status" value="1"/>
</dbReference>
<dbReference type="GO" id="GO:0005763">
    <property type="term" value="C:mitochondrial small ribosomal subunit"/>
    <property type="evidence" value="ECO:0007669"/>
    <property type="project" value="TreeGrafter"/>
</dbReference>
<accession>A0A6A6QBU2</accession>
<dbReference type="FunFam" id="3.30.70.60:FF:000007">
    <property type="entry name" value="37S ribosomal protein Mrp17"/>
    <property type="match status" value="1"/>
</dbReference>
<protein>
    <recommendedName>
        <fullName evidence="6">Small ribosomal subunit protein bS6m</fullName>
    </recommendedName>
</protein>
<keyword evidence="5" id="KW-0687">Ribonucleoprotein</keyword>
<comment type="subcellular location">
    <subcellularLocation>
        <location evidence="1">Mitochondrion</location>
    </subcellularLocation>
</comment>
<keyword evidence="9" id="KW-1185">Reference proteome</keyword>
<organism evidence="8 9">
    <name type="scientific">Lophium mytilinum</name>
    <dbReference type="NCBI Taxonomy" id="390894"/>
    <lineage>
        <taxon>Eukaryota</taxon>
        <taxon>Fungi</taxon>
        <taxon>Dikarya</taxon>
        <taxon>Ascomycota</taxon>
        <taxon>Pezizomycotina</taxon>
        <taxon>Dothideomycetes</taxon>
        <taxon>Pleosporomycetidae</taxon>
        <taxon>Mytilinidiales</taxon>
        <taxon>Mytilinidiaceae</taxon>
        <taxon>Lophium</taxon>
    </lineage>
</organism>
<evidence type="ECO:0000313" key="9">
    <source>
        <dbReference type="Proteomes" id="UP000799750"/>
    </source>
</evidence>
<dbReference type="GO" id="GO:0070181">
    <property type="term" value="F:small ribosomal subunit rRNA binding"/>
    <property type="evidence" value="ECO:0007669"/>
    <property type="project" value="TreeGrafter"/>
</dbReference>